<dbReference type="AlphaFoldDB" id="A0A553HU48"/>
<evidence type="ECO:0000313" key="2">
    <source>
        <dbReference type="EMBL" id="TRX91468.1"/>
    </source>
</evidence>
<dbReference type="InterPro" id="IPR056125">
    <property type="entry name" value="DUF7708"/>
</dbReference>
<reference evidence="3" key="1">
    <citation type="submission" date="2019-06" db="EMBL/GenBank/DDBJ databases">
        <title>Draft genome sequence of the griseofulvin-producing fungus Xylaria cubensis strain G536.</title>
        <authorList>
            <person name="Mead M.E."/>
            <person name="Raja H.A."/>
            <person name="Steenwyk J.L."/>
            <person name="Knowles S.L."/>
            <person name="Oberlies N.H."/>
            <person name="Rokas A."/>
        </authorList>
    </citation>
    <scope>NUCLEOTIDE SEQUENCE [LARGE SCALE GENOMIC DNA]</scope>
    <source>
        <strain evidence="3">G536</strain>
    </source>
</reference>
<sequence>MDNSQPQTSTSDQVAAQSYKDTLERLKTEFADDPKSLEALASLESANDVKASLEHLKKTYQDGRASHQKTTKWLHKISTRLMYYEKVIDTIAQHHAEYVSLGIVNYAELVEEFGVAWIEIGDILHDIKLDVHLHDTTRILHLYSEMYAHITEFLFRAIRWYKRSTAKRALQAIVNPWQLKYKDILLKIQSCSKTITYLSSAESRLEVRQINQHVAALRTQQESLETVIKDIQKRLGVKEAVMDTVLKTVTANKSISERVNNHIEEIKPSIYAIEVKLQGLLEGVADPNIGLQKAQATALRRRHSSLSQPSIRLVSLLSRWISASNQSLLVLQSSARARDIAKDLSINTLAELQKADYKVLWAYQQQTSGNAFDSAMSVLKSLIYQIATCNPQTTFDFPRPLRTSQEGSSCTLPELQDLLGILLCKFGKCFIIVETQYSRDPEFETQILRCLEKLIQFVTQNVGPTIKIIVLGSNGLDMHGRDNGRGAFSDTHAVVTRVQRPQPVPARLRNVKRRVNMVPIVRRAG</sequence>
<name>A0A553HU48_9PEZI</name>
<dbReference type="OrthoDB" id="61900at2759"/>
<evidence type="ECO:0000259" key="1">
    <source>
        <dbReference type="Pfam" id="PF24809"/>
    </source>
</evidence>
<evidence type="ECO:0000313" key="3">
    <source>
        <dbReference type="Proteomes" id="UP000319160"/>
    </source>
</evidence>
<gene>
    <name evidence="2" type="ORF">FHL15_007692</name>
</gene>
<dbReference type="EMBL" id="VFLP01000045">
    <property type="protein sequence ID" value="TRX91468.1"/>
    <property type="molecule type" value="Genomic_DNA"/>
</dbReference>
<proteinExistence type="predicted"/>
<organism evidence="2 3">
    <name type="scientific">Xylaria flabelliformis</name>
    <dbReference type="NCBI Taxonomy" id="2512241"/>
    <lineage>
        <taxon>Eukaryota</taxon>
        <taxon>Fungi</taxon>
        <taxon>Dikarya</taxon>
        <taxon>Ascomycota</taxon>
        <taxon>Pezizomycotina</taxon>
        <taxon>Sordariomycetes</taxon>
        <taxon>Xylariomycetidae</taxon>
        <taxon>Xylariales</taxon>
        <taxon>Xylariaceae</taxon>
        <taxon>Xylaria</taxon>
    </lineage>
</organism>
<dbReference type="Proteomes" id="UP000319160">
    <property type="component" value="Unassembled WGS sequence"/>
</dbReference>
<keyword evidence="3" id="KW-1185">Reference proteome</keyword>
<accession>A0A553HU48</accession>
<comment type="caution">
    <text evidence="2">The sequence shown here is derived from an EMBL/GenBank/DDBJ whole genome shotgun (WGS) entry which is preliminary data.</text>
</comment>
<protein>
    <recommendedName>
        <fullName evidence="1">DUF7708 domain-containing protein</fullName>
    </recommendedName>
</protein>
<feature type="domain" description="DUF7708" evidence="1">
    <location>
        <begin position="72"/>
        <end position="206"/>
    </location>
</feature>
<dbReference type="Pfam" id="PF24809">
    <property type="entry name" value="DUF7708"/>
    <property type="match status" value="1"/>
</dbReference>